<evidence type="ECO:0000313" key="3">
    <source>
        <dbReference type="Proteomes" id="UP000198781"/>
    </source>
</evidence>
<dbReference type="EMBL" id="FMZC01000011">
    <property type="protein sequence ID" value="SDD98642.1"/>
    <property type="molecule type" value="Genomic_DNA"/>
</dbReference>
<reference evidence="2 3" key="1">
    <citation type="submission" date="2016-10" db="EMBL/GenBank/DDBJ databases">
        <authorList>
            <person name="de Groot N.N."/>
        </authorList>
    </citation>
    <scope>NUCLEOTIDE SEQUENCE [LARGE SCALE GENOMIC DNA]</scope>
    <source>
        <strain evidence="2 3">DSM 16619</strain>
    </source>
</reference>
<gene>
    <name evidence="2" type="ORF">SAMN05192589_11116</name>
</gene>
<evidence type="ECO:0000313" key="2">
    <source>
        <dbReference type="EMBL" id="SDD98642.1"/>
    </source>
</evidence>
<sequence length="603" mass="64991">MSLETHAPAMRKTSSIAFVKAKGAMEALGKLTMAQAHDVGPRIPMFFEQQRTMAAYRMVMTTSKIDASSLAPKMMLSPDAASTQALWAGYVERADAQLKELEPCAAALAETVKSLGKREAFESTPDSATTLKAAVMGVAKSRLIAINSHVDRVLVSVMMLTLADEAESVSEKTREMQKELVGDVVRMRSMVDLLQDARVGPQPAKEAWLQNYVKVLERHAHDHLRAATRDLPPHQDLSSSLVGRAALEMAASIRLLTTEIGEVLNAYKLSPQIAERVHDLTTEGQSTTAREASVESEEPAAAAQEAAASEQAAQAQSSRPGRRSRRNAKATHSAPGSSAAAASKPGLSVQQQVHIELAQARVSQFRKPPPTPSGARFDFFALAASMKQDTKDIRAALDAGTDPVNAGQMMRRALAQWFGQPGIWAQRSQQLEGLTGVDLDPKTVELKKEVAQRAEQVQALHDQVSTFEIDLVKQYTLPKANHVSMLLNSGEAMPDGTVRKLPSSGDPDGDHGTLFEVRLAVKPLSNGQPAAPLYVHFHTQSVVGTDAIASISPDQLAAVHVKTADQRALGPKWEALNAALLGPVHRGALTDQVLMDLQKRLKG</sequence>
<evidence type="ECO:0000256" key="1">
    <source>
        <dbReference type="SAM" id="MobiDB-lite"/>
    </source>
</evidence>
<feature type="compositionally biased region" description="Low complexity" evidence="1">
    <location>
        <begin position="333"/>
        <end position="348"/>
    </location>
</feature>
<protein>
    <submittedName>
        <fullName evidence="2">Uncharacterized protein</fullName>
    </submittedName>
</protein>
<dbReference type="AlphaFoldDB" id="A0A1G6Z853"/>
<dbReference type="Proteomes" id="UP000198781">
    <property type="component" value="Unassembled WGS sequence"/>
</dbReference>
<accession>A0A1G6Z853</accession>
<name>A0A1G6Z853_9BURK</name>
<organism evidence="2 3">
    <name type="scientific">Paracidovorax valerianellae</name>
    <dbReference type="NCBI Taxonomy" id="187868"/>
    <lineage>
        <taxon>Bacteria</taxon>
        <taxon>Pseudomonadati</taxon>
        <taxon>Pseudomonadota</taxon>
        <taxon>Betaproteobacteria</taxon>
        <taxon>Burkholderiales</taxon>
        <taxon>Comamonadaceae</taxon>
        <taxon>Paracidovorax</taxon>
    </lineage>
</organism>
<feature type="compositionally biased region" description="Basic residues" evidence="1">
    <location>
        <begin position="320"/>
        <end position="329"/>
    </location>
</feature>
<keyword evidence="3" id="KW-1185">Reference proteome</keyword>
<feature type="region of interest" description="Disordered" evidence="1">
    <location>
        <begin position="279"/>
        <end position="348"/>
    </location>
</feature>
<proteinExistence type="predicted"/>
<feature type="compositionally biased region" description="Low complexity" evidence="1">
    <location>
        <begin position="299"/>
        <end position="318"/>
    </location>
</feature>